<dbReference type="Pfam" id="PF00535">
    <property type="entry name" value="Glycos_transf_2"/>
    <property type="match status" value="1"/>
</dbReference>
<proteinExistence type="predicted"/>
<dbReference type="CDD" id="cd04179">
    <property type="entry name" value="DPM_DPG-synthase_like"/>
    <property type="match status" value="1"/>
</dbReference>
<sequence length="221" mass="25816">MPYGDQVFLIDDGSIEEGQFLLEDLSKKNPSVFLIRLPCNQGKGAAVMTGFEAAFKQGFTHALQIDADGQHDFSDISNFIEYSREYPENIVSGQPIYDSSIPKSRLFGRYISHFWVWVETLSFDIKDSMCGFRVYPLDPIISMLKDTTLCQRMDFDTEILVRLYWRGVPTHFIKTRIVYPLDGISHFNYLTDNWRIIKLHTRLFFGMLKRLSCLIRRKFQK</sequence>
<dbReference type="SUPFAM" id="SSF53448">
    <property type="entry name" value="Nucleotide-diphospho-sugar transferases"/>
    <property type="match status" value="1"/>
</dbReference>
<organism evidence="2">
    <name type="scientific">marine metagenome</name>
    <dbReference type="NCBI Taxonomy" id="408172"/>
    <lineage>
        <taxon>unclassified sequences</taxon>
        <taxon>metagenomes</taxon>
        <taxon>ecological metagenomes</taxon>
    </lineage>
</organism>
<name>A0A382CUY3_9ZZZZ</name>
<protein>
    <recommendedName>
        <fullName evidence="1">Glycosyltransferase 2-like domain-containing protein</fullName>
    </recommendedName>
</protein>
<dbReference type="AlphaFoldDB" id="A0A382CUY3"/>
<feature type="domain" description="Glycosyltransferase 2-like" evidence="1">
    <location>
        <begin position="4"/>
        <end position="100"/>
    </location>
</feature>
<accession>A0A382CUY3</accession>
<gene>
    <name evidence="2" type="ORF">METZ01_LOCUS182830</name>
</gene>
<dbReference type="InterPro" id="IPR001173">
    <property type="entry name" value="Glyco_trans_2-like"/>
</dbReference>
<evidence type="ECO:0000313" key="2">
    <source>
        <dbReference type="EMBL" id="SVB29976.1"/>
    </source>
</evidence>
<dbReference type="PANTHER" id="PTHR10859:SF91">
    <property type="entry name" value="DOLICHYL-PHOSPHATE BETA-GLUCOSYLTRANSFERASE"/>
    <property type="match status" value="1"/>
</dbReference>
<dbReference type="EMBL" id="UINC01036270">
    <property type="protein sequence ID" value="SVB29976.1"/>
    <property type="molecule type" value="Genomic_DNA"/>
</dbReference>
<dbReference type="InterPro" id="IPR029044">
    <property type="entry name" value="Nucleotide-diphossugar_trans"/>
</dbReference>
<evidence type="ECO:0000259" key="1">
    <source>
        <dbReference type="Pfam" id="PF00535"/>
    </source>
</evidence>
<dbReference type="GO" id="GO:0006487">
    <property type="term" value="P:protein N-linked glycosylation"/>
    <property type="evidence" value="ECO:0007669"/>
    <property type="project" value="TreeGrafter"/>
</dbReference>
<dbReference type="Gene3D" id="3.90.550.10">
    <property type="entry name" value="Spore Coat Polysaccharide Biosynthesis Protein SpsA, Chain A"/>
    <property type="match status" value="1"/>
</dbReference>
<reference evidence="2" key="1">
    <citation type="submission" date="2018-05" db="EMBL/GenBank/DDBJ databases">
        <authorList>
            <person name="Lanie J.A."/>
            <person name="Ng W.-L."/>
            <person name="Kazmierczak K.M."/>
            <person name="Andrzejewski T.M."/>
            <person name="Davidsen T.M."/>
            <person name="Wayne K.J."/>
            <person name="Tettelin H."/>
            <person name="Glass J.I."/>
            <person name="Rusch D."/>
            <person name="Podicherti R."/>
            <person name="Tsui H.-C.T."/>
            <person name="Winkler M.E."/>
        </authorList>
    </citation>
    <scope>NUCLEOTIDE SEQUENCE</scope>
</reference>
<dbReference type="PANTHER" id="PTHR10859">
    <property type="entry name" value="GLYCOSYL TRANSFERASE"/>
    <property type="match status" value="1"/>
</dbReference>